<dbReference type="EMBL" id="JBEGDP010000034">
    <property type="protein sequence ID" value="MEQ7849298.1"/>
    <property type="molecule type" value="Genomic_DNA"/>
</dbReference>
<feature type="transmembrane region" description="Helical" evidence="5">
    <location>
        <begin position="233"/>
        <end position="251"/>
    </location>
</feature>
<dbReference type="Proteomes" id="UP001482520">
    <property type="component" value="Unassembled WGS sequence"/>
</dbReference>
<keyword evidence="4 5" id="KW-0472">Membrane</keyword>
<feature type="transmembrane region" description="Helical" evidence="5">
    <location>
        <begin position="301"/>
        <end position="323"/>
    </location>
</feature>
<dbReference type="RefSeq" id="WP_349805599.1">
    <property type="nucleotide sequence ID" value="NZ_JBEGDP010000034.1"/>
</dbReference>
<feature type="transmembrane region" description="Helical" evidence="5">
    <location>
        <begin position="131"/>
        <end position="151"/>
    </location>
</feature>
<comment type="subcellular location">
    <subcellularLocation>
        <location evidence="1">Membrane</location>
        <topology evidence="1">Multi-pass membrane protein</topology>
    </subcellularLocation>
</comment>
<evidence type="ECO:0000313" key="8">
    <source>
        <dbReference type="Proteomes" id="UP001482520"/>
    </source>
</evidence>
<evidence type="ECO:0000256" key="5">
    <source>
        <dbReference type="SAM" id="Phobius"/>
    </source>
</evidence>
<name>A0ABV1P3G7_9ACTN</name>
<protein>
    <submittedName>
        <fullName evidence="7">O-antigen ligase family protein</fullName>
    </submittedName>
</protein>
<dbReference type="InterPro" id="IPR007016">
    <property type="entry name" value="O-antigen_ligase-rel_domated"/>
</dbReference>
<feature type="domain" description="O-antigen ligase-related" evidence="6">
    <location>
        <begin position="266"/>
        <end position="407"/>
    </location>
</feature>
<evidence type="ECO:0000313" key="7">
    <source>
        <dbReference type="EMBL" id="MEQ7849298.1"/>
    </source>
</evidence>
<dbReference type="PANTHER" id="PTHR37422:SF13">
    <property type="entry name" value="LIPOPOLYSACCHARIDE BIOSYNTHESIS PROTEIN PA4999-RELATED"/>
    <property type="match status" value="1"/>
</dbReference>
<dbReference type="Pfam" id="PF04932">
    <property type="entry name" value="Wzy_C"/>
    <property type="match status" value="1"/>
</dbReference>
<feature type="non-terminal residue" evidence="7">
    <location>
        <position position="520"/>
    </location>
</feature>
<keyword evidence="8" id="KW-1185">Reference proteome</keyword>
<sequence length="520" mass="51729">MTTLLPAAPARPARGPAFLGPLRPLVPLLPAALTTLGCVVGCVVGGIVAGLLLAELGVRFGPAAVVAAVVATGLAAVVPRRPETMLAAVGLTLPLGPVPVGPVEVVQLTVAFAVVALLGRAALTHGLRLPAPALAVPLLAMLLSAALATPLARGSDVAFRLDVQLLLLVLLAVAAASALRSRRALVLVTASTVAGGAVAAGWALVSSGPSTTFYGGAVVSGRAQGVFSQPNELGLFSAVLLVVAIGFGTTATSRRQQLLCLVAGGLLAAALAQSLSRGAWIGAVAGLVTLALLSPQARRPIGALAGAALAVVVVLQLAGAGIAEALLARLDSVLNASDNPYDQRGQIWAEALRQLAERPVTGQGPGGFPYAARGLSGEGIVLEIEHAHNLFLAAASEYGVPGLLALLALMAGVVVTAVRATRLLAAGPHPRDAGVPVALAAALVAVVAHGMVDYPLRNAAVVTTVFLVVALLGAWHLHGADVAAPPAPDPARAPDLHLADVPVVAVHPSLVPTPAGRAAA</sequence>
<evidence type="ECO:0000259" key="6">
    <source>
        <dbReference type="Pfam" id="PF04932"/>
    </source>
</evidence>
<dbReference type="PANTHER" id="PTHR37422">
    <property type="entry name" value="TEICHURONIC ACID BIOSYNTHESIS PROTEIN TUAE"/>
    <property type="match status" value="1"/>
</dbReference>
<feature type="transmembrane region" description="Helical" evidence="5">
    <location>
        <begin position="98"/>
        <end position="119"/>
    </location>
</feature>
<feature type="transmembrane region" description="Helical" evidence="5">
    <location>
        <begin position="28"/>
        <end position="53"/>
    </location>
</feature>
<feature type="transmembrane region" description="Helical" evidence="5">
    <location>
        <begin position="157"/>
        <end position="177"/>
    </location>
</feature>
<feature type="transmembrane region" description="Helical" evidence="5">
    <location>
        <begin position="184"/>
        <end position="205"/>
    </location>
</feature>
<feature type="transmembrane region" description="Helical" evidence="5">
    <location>
        <begin position="60"/>
        <end position="78"/>
    </location>
</feature>
<feature type="transmembrane region" description="Helical" evidence="5">
    <location>
        <begin position="258"/>
        <end position="273"/>
    </location>
</feature>
<evidence type="ECO:0000256" key="1">
    <source>
        <dbReference type="ARBA" id="ARBA00004141"/>
    </source>
</evidence>
<keyword evidence="3 5" id="KW-1133">Transmembrane helix</keyword>
<evidence type="ECO:0000256" key="2">
    <source>
        <dbReference type="ARBA" id="ARBA00022692"/>
    </source>
</evidence>
<evidence type="ECO:0000256" key="4">
    <source>
        <dbReference type="ARBA" id="ARBA00023136"/>
    </source>
</evidence>
<gene>
    <name evidence="7" type="ORF">V6R90_18630</name>
</gene>
<feature type="transmembrane region" description="Helical" evidence="5">
    <location>
        <begin position="433"/>
        <end position="452"/>
    </location>
</feature>
<accession>A0ABV1P3G7</accession>
<feature type="transmembrane region" description="Helical" evidence="5">
    <location>
        <begin position="458"/>
        <end position="477"/>
    </location>
</feature>
<evidence type="ECO:0000256" key="3">
    <source>
        <dbReference type="ARBA" id="ARBA00022989"/>
    </source>
</evidence>
<keyword evidence="7" id="KW-0436">Ligase</keyword>
<comment type="caution">
    <text evidence="7">The sequence shown here is derived from an EMBL/GenBank/DDBJ whole genome shotgun (WGS) entry which is preliminary data.</text>
</comment>
<proteinExistence type="predicted"/>
<organism evidence="7 8">
    <name type="scientific">Nocardioides kribbensis</name>
    <dbReference type="NCBI Taxonomy" id="305517"/>
    <lineage>
        <taxon>Bacteria</taxon>
        <taxon>Bacillati</taxon>
        <taxon>Actinomycetota</taxon>
        <taxon>Actinomycetes</taxon>
        <taxon>Propionibacteriales</taxon>
        <taxon>Nocardioidaceae</taxon>
        <taxon>Nocardioides</taxon>
    </lineage>
</organism>
<reference evidence="7 8" key="1">
    <citation type="submission" date="2024-02" db="EMBL/GenBank/DDBJ databases">
        <title>Full genome sequence of Nocardioides kribbensis.</title>
        <authorList>
            <person name="Poletto B.L."/>
            <person name="Silva G."/>
            <person name="Galante D."/>
            <person name="Campos K.R."/>
            <person name="Santos M.B.N."/>
            <person name="Sacchi C.T."/>
        </authorList>
    </citation>
    <scope>NUCLEOTIDE SEQUENCE [LARGE SCALE GENOMIC DNA]</scope>
    <source>
        <strain evidence="7 8">O4R</strain>
    </source>
</reference>
<keyword evidence="2 5" id="KW-0812">Transmembrane</keyword>
<dbReference type="GO" id="GO:0016874">
    <property type="term" value="F:ligase activity"/>
    <property type="evidence" value="ECO:0007669"/>
    <property type="project" value="UniProtKB-KW"/>
</dbReference>
<dbReference type="InterPro" id="IPR051533">
    <property type="entry name" value="WaaL-like"/>
</dbReference>
<feature type="transmembrane region" description="Helical" evidence="5">
    <location>
        <begin position="398"/>
        <end position="421"/>
    </location>
</feature>